<protein>
    <submittedName>
        <fullName evidence="2">Uncharacterized protein</fullName>
    </submittedName>
</protein>
<evidence type="ECO:0000256" key="1">
    <source>
        <dbReference type="SAM" id="Phobius"/>
    </source>
</evidence>
<reference evidence="2 3" key="1">
    <citation type="submission" date="2019-10" db="EMBL/GenBank/DDBJ databases">
        <title>Taxonomy of Antarctic Massilia spp.: description of Massilia rubra sp. nov., Massilia aquatica sp. nov., Massilia mucilaginosa sp. nov., Massilia frigida sp. nov. isolated from streams, lakes and regoliths.</title>
        <authorList>
            <person name="Holochova P."/>
            <person name="Sedlacek I."/>
            <person name="Kralova S."/>
            <person name="Maslanova I."/>
            <person name="Busse H.-J."/>
            <person name="Stankova E."/>
            <person name="Vrbovska V."/>
            <person name="Kovarovic V."/>
            <person name="Bartak M."/>
            <person name="Svec P."/>
            <person name="Pantucek R."/>
        </authorList>
    </citation>
    <scope>NUCLEOTIDE SEQUENCE [LARGE SCALE GENOMIC DNA]</scope>
    <source>
        <strain evidence="2 3">CCM 8694</strain>
    </source>
</reference>
<keyword evidence="1" id="KW-0472">Membrane</keyword>
<evidence type="ECO:0000313" key="2">
    <source>
        <dbReference type="EMBL" id="NHZ61597.1"/>
    </source>
</evidence>
<dbReference type="EMBL" id="WHJF01000008">
    <property type="protein sequence ID" value="NHZ61597.1"/>
    <property type="molecule type" value="Genomic_DNA"/>
</dbReference>
<accession>A0ABX0MQH8</accession>
<gene>
    <name evidence="2" type="ORF">F1735_04660</name>
</gene>
<organism evidence="2 3">
    <name type="scientific">Massilia genomosp. 1</name>
    <dbReference type="NCBI Taxonomy" id="2609280"/>
    <lineage>
        <taxon>Bacteria</taxon>
        <taxon>Pseudomonadati</taxon>
        <taxon>Pseudomonadota</taxon>
        <taxon>Betaproteobacteria</taxon>
        <taxon>Burkholderiales</taxon>
        <taxon>Oxalobacteraceae</taxon>
        <taxon>Telluria group</taxon>
        <taxon>Massilia</taxon>
    </lineage>
</organism>
<keyword evidence="3" id="KW-1185">Reference proteome</keyword>
<dbReference type="RefSeq" id="WP_167235845.1">
    <property type="nucleotide sequence ID" value="NZ_WHJF01000008.1"/>
</dbReference>
<sequence>MSEESSASHFSVLQQSGLITRYQCRQALAHPQAGELADYPLLADHLVWLVLRDILEEDDLEQKYQRFLTSYSGDDREQIKNAIDMALLKIKGVREGLNRDWFDTLVAENIITDEERTRALEALPGDQVLASAAAAFVWMAYAELITHERLDAIRAVSGGGAGRAAILAEVQAMFGKISASARSAVIHGIFPGPLWLWIGAALMFVGYIVWSLVRPTPIPKCTDREVTSTVASIMFRLNVDEGVNAYLRPGGERAPRASVDGIREVGFDEVGRVRGCIGTLTMGPIERPYAFTVARGKDGGYSVTGADPDIVQARFGKGAGPASADSKGAPVGRANIDKAFRAAADKFKADAGDARLAKMMESVAGTPRLGARTSQSAPERTRDIPEIEPLAPCREITPGGAYRCRLLVERKDPMLALFGGASASVFEADFSFVRQGDGWAMADSFTQEYQEAIDAARKKALAAARADAPADAPK</sequence>
<evidence type="ECO:0000313" key="3">
    <source>
        <dbReference type="Proteomes" id="UP000610594"/>
    </source>
</evidence>
<proteinExistence type="predicted"/>
<dbReference type="Proteomes" id="UP000610594">
    <property type="component" value="Unassembled WGS sequence"/>
</dbReference>
<keyword evidence="1" id="KW-1133">Transmembrane helix</keyword>
<name>A0ABX0MQH8_9BURK</name>
<comment type="caution">
    <text evidence="2">The sequence shown here is derived from an EMBL/GenBank/DDBJ whole genome shotgun (WGS) entry which is preliminary data.</text>
</comment>
<keyword evidence="1" id="KW-0812">Transmembrane</keyword>
<feature type="transmembrane region" description="Helical" evidence="1">
    <location>
        <begin position="194"/>
        <end position="213"/>
    </location>
</feature>